<dbReference type="EMBL" id="AYRZ02000001">
    <property type="protein sequence ID" value="PHT94225.1"/>
    <property type="molecule type" value="Genomic_DNA"/>
</dbReference>
<accession>A0A2G3AJ06</accession>
<evidence type="ECO:0000313" key="1">
    <source>
        <dbReference type="EMBL" id="PHT94225.1"/>
    </source>
</evidence>
<name>A0A2G3AJ06_CAPAN</name>
<gene>
    <name evidence="1" type="ORF">T459_02107</name>
</gene>
<dbReference type="Gramene" id="PHT94225">
    <property type="protein sequence ID" value="PHT94225"/>
    <property type="gene ID" value="T459_02107"/>
</dbReference>
<reference evidence="1 2" key="1">
    <citation type="journal article" date="2014" name="Nat. Genet.">
        <title>Genome sequence of the hot pepper provides insights into the evolution of pungency in Capsicum species.</title>
        <authorList>
            <person name="Kim S."/>
            <person name="Park M."/>
            <person name="Yeom S.I."/>
            <person name="Kim Y.M."/>
            <person name="Lee J.M."/>
            <person name="Lee H.A."/>
            <person name="Seo E."/>
            <person name="Choi J."/>
            <person name="Cheong K."/>
            <person name="Kim K.T."/>
            <person name="Jung K."/>
            <person name="Lee G.W."/>
            <person name="Oh S.K."/>
            <person name="Bae C."/>
            <person name="Kim S.B."/>
            <person name="Lee H.Y."/>
            <person name="Kim S.Y."/>
            <person name="Kim M.S."/>
            <person name="Kang B.C."/>
            <person name="Jo Y.D."/>
            <person name="Yang H.B."/>
            <person name="Jeong H.J."/>
            <person name="Kang W.H."/>
            <person name="Kwon J.K."/>
            <person name="Shin C."/>
            <person name="Lim J.Y."/>
            <person name="Park J.H."/>
            <person name="Huh J.H."/>
            <person name="Kim J.S."/>
            <person name="Kim B.D."/>
            <person name="Cohen O."/>
            <person name="Paran I."/>
            <person name="Suh M.C."/>
            <person name="Lee S.B."/>
            <person name="Kim Y.K."/>
            <person name="Shin Y."/>
            <person name="Noh S.J."/>
            <person name="Park J."/>
            <person name="Seo Y.S."/>
            <person name="Kwon S.Y."/>
            <person name="Kim H.A."/>
            <person name="Park J.M."/>
            <person name="Kim H.J."/>
            <person name="Choi S.B."/>
            <person name="Bosland P.W."/>
            <person name="Reeves G."/>
            <person name="Jo S.H."/>
            <person name="Lee B.W."/>
            <person name="Cho H.T."/>
            <person name="Choi H.S."/>
            <person name="Lee M.S."/>
            <person name="Yu Y."/>
            <person name="Do Choi Y."/>
            <person name="Park B.S."/>
            <person name="van Deynze A."/>
            <person name="Ashrafi H."/>
            <person name="Hill T."/>
            <person name="Kim W.T."/>
            <person name="Pai H.S."/>
            <person name="Ahn H.K."/>
            <person name="Yeam I."/>
            <person name="Giovannoni J.J."/>
            <person name="Rose J.K."/>
            <person name="Sorensen I."/>
            <person name="Lee S.J."/>
            <person name="Kim R.W."/>
            <person name="Choi I.Y."/>
            <person name="Choi B.S."/>
            <person name="Lim J.S."/>
            <person name="Lee Y.H."/>
            <person name="Choi D."/>
        </authorList>
    </citation>
    <scope>NUCLEOTIDE SEQUENCE [LARGE SCALE GENOMIC DNA]</scope>
    <source>
        <strain evidence="2">cv. CM334</strain>
    </source>
</reference>
<proteinExistence type="predicted"/>
<organism evidence="1 2">
    <name type="scientific">Capsicum annuum</name>
    <name type="common">Capsicum pepper</name>
    <dbReference type="NCBI Taxonomy" id="4072"/>
    <lineage>
        <taxon>Eukaryota</taxon>
        <taxon>Viridiplantae</taxon>
        <taxon>Streptophyta</taxon>
        <taxon>Embryophyta</taxon>
        <taxon>Tracheophyta</taxon>
        <taxon>Spermatophyta</taxon>
        <taxon>Magnoliopsida</taxon>
        <taxon>eudicotyledons</taxon>
        <taxon>Gunneridae</taxon>
        <taxon>Pentapetalae</taxon>
        <taxon>asterids</taxon>
        <taxon>lamiids</taxon>
        <taxon>Solanales</taxon>
        <taxon>Solanaceae</taxon>
        <taxon>Solanoideae</taxon>
        <taxon>Capsiceae</taxon>
        <taxon>Capsicum</taxon>
    </lineage>
</organism>
<sequence>MFLTSYFFNHTPKSFGLAANTRPLSILQTCWTIKARIPRNLQTCWTIKARIPRNLQAKELSFIPRHNLYPCTSYSPGVRSDDSTFFPSSLPVGKGPGGLPLGAKSKISVVLSSVLLIDPLRLDRHCDKVLTEQSERHHIKREGWGKTRTLRGGQGGYIALK</sequence>
<comment type="caution">
    <text evidence="1">The sequence shown here is derived from an EMBL/GenBank/DDBJ whole genome shotgun (WGS) entry which is preliminary data.</text>
</comment>
<reference evidence="1 2" key="2">
    <citation type="journal article" date="2017" name="Genome Biol.">
        <title>New reference genome sequences of hot pepper reveal the massive evolution of plant disease-resistance genes by retroduplication.</title>
        <authorList>
            <person name="Kim S."/>
            <person name="Park J."/>
            <person name="Yeom S.I."/>
            <person name="Kim Y.M."/>
            <person name="Seo E."/>
            <person name="Kim K.T."/>
            <person name="Kim M.S."/>
            <person name="Lee J.M."/>
            <person name="Cheong K."/>
            <person name="Shin H.S."/>
            <person name="Kim S.B."/>
            <person name="Han K."/>
            <person name="Lee J."/>
            <person name="Park M."/>
            <person name="Lee H.A."/>
            <person name="Lee H.Y."/>
            <person name="Lee Y."/>
            <person name="Oh S."/>
            <person name="Lee J.H."/>
            <person name="Choi E."/>
            <person name="Choi E."/>
            <person name="Lee S.E."/>
            <person name="Jeon J."/>
            <person name="Kim H."/>
            <person name="Choi G."/>
            <person name="Song H."/>
            <person name="Lee J."/>
            <person name="Lee S.C."/>
            <person name="Kwon J.K."/>
            <person name="Lee H.Y."/>
            <person name="Koo N."/>
            <person name="Hong Y."/>
            <person name="Kim R.W."/>
            <person name="Kang W.H."/>
            <person name="Huh J.H."/>
            <person name="Kang B.C."/>
            <person name="Yang T.J."/>
            <person name="Lee Y.H."/>
            <person name="Bennetzen J.L."/>
            <person name="Choi D."/>
        </authorList>
    </citation>
    <scope>NUCLEOTIDE SEQUENCE [LARGE SCALE GENOMIC DNA]</scope>
    <source>
        <strain evidence="2">cv. CM334</strain>
    </source>
</reference>
<evidence type="ECO:0000313" key="2">
    <source>
        <dbReference type="Proteomes" id="UP000222542"/>
    </source>
</evidence>
<keyword evidence="2" id="KW-1185">Reference proteome</keyword>
<dbReference type="AlphaFoldDB" id="A0A2G3AJ06"/>
<dbReference type="Proteomes" id="UP000222542">
    <property type="component" value="Unassembled WGS sequence"/>
</dbReference>
<protein>
    <submittedName>
        <fullName evidence="1">Uncharacterized protein</fullName>
    </submittedName>
</protein>